<evidence type="ECO:0000256" key="14">
    <source>
        <dbReference type="ARBA" id="ARBA00056930"/>
    </source>
</evidence>
<evidence type="ECO:0000256" key="18">
    <source>
        <dbReference type="ARBA" id="ARBA00068979"/>
    </source>
</evidence>
<evidence type="ECO:0000256" key="16">
    <source>
        <dbReference type="ARBA" id="ARBA00065226"/>
    </source>
</evidence>
<organism evidence="23 24">
    <name type="scientific">Microlunatus soli</name>
    <dbReference type="NCBI Taxonomy" id="630515"/>
    <lineage>
        <taxon>Bacteria</taxon>
        <taxon>Bacillati</taxon>
        <taxon>Actinomycetota</taxon>
        <taxon>Actinomycetes</taxon>
        <taxon>Propionibacteriales</taxon>
        <taxon>Propionibacteriaceae</taxon>
        <taxon>Microlunatus</taxon>
    </lineage>
</organism>
<feature type="domain" description="Thioredoxin" evidence="22">
    <location>
        <begin position="6"/>
        <end position="153"/>
    </location>
</feature>
<dbReference type="InterPro" id="IPR036249">
    <property type="entry name" value="Thioredoxin-like_sf"/>
</dbReference>
<dbReference type="GO" id="GO:0008379">
    <property type="term" value="F:thioredoxin peroxidase activity"/>
    <property type="evidence" value="ECO:0007669"/>
    <property type="project" value="TreeGrafter"/>
</dbReference>
<protein>
    <recommendedName>
        <fullName evidence="18">Alkyl hydroperoxide reductase E</fullName>
        <ecNumber evidence="3">1.11.1.24</ecNumber>
        <ecNumber evidence="17">1.11.1.29</ecNumber>
    </recommendedName>
    <alternativeName>
        <fullName evidence="11">Bacterioferritin comigratory protein</fullName>
    </alternativeName>
    <alternativeName>
        <fullName evidence="19">Mycoredoxin-dependent peroxiredoxin</fullName>
    </alternativeName>
    <alternativeName>
        <fullName evidence="20">Peroxiredoxin AhpE</fullName>
    </alternativeName>
    <alternativeName>
        <fullName evidence="9">Thioredoxin peroxidase</fullName>
    </alternativeName>
</protein>
<evidence type="ECO:0000256" key="19">
    <source>
        <dbReference type="ARBA" id="ARBA00082991"/>
    </source>
</evidence>
<evidence type="ECO:0000256" key="6">
    <source>
        <dbReference type="ARBA" id="ARBA00023002"/>
    </source>
</evidence>
<dbReference type="Proteomes" id="UP000199103">
    <property type="component" value="Chromosome I"/>
</dbReference>
<dbReference type="SUPFAM" id="SSF52833">
    <property type="entry name" value="Thioredoxin-like"/>
    <property type="match status" value="1"/>
</dbReference>
<dbReference type="GO" id="GO:0045454">
    <property type="term" value="P:cell redox homeostasis"/>
    <property type="evidence" value="ECO:0007669"/>
    <property type="project" value="TreeGrafter"/>
</dbReference>
<dbReference type="STRING" id="630515.SAMN04489812_5003"/>
<evidence type="ECO:0000256" key="4">
    <source>
        <dbReference type="ARBA" id="ARBA00022559"/>
    </source>
</evidence>
<dbReference type="PANTHER" id="PTHR42801:SF20">
    <property type="entry name" value="ALKYL HYDROPEROXIDE REDUCTASE E"/>
    <property type="match status" value="1"/>
</dbReference>
<comment type="function">
    <text evidence="1">Thiol-specific peroxidase that catalyzes the reduction of hydrogen peroxide and organic hydroperoxides to water and alcohols, respectively. Plays a role in cell protection against oxidative stress by detoxifying peroxides and as sensor of hydrogen peroxide-mediated signaling events.</text>
</comment>
<comment type="subunit">
    <text evidence="16">Homodimer. Forms both dimers and octamers; a tightly-associated dimer and a ring-like octamer.</text>
</comment>
<evidence type="ECO:0000256" key="21">
    <source>
        <dbReference type="PIRSR" id="PIRSR000239-1"/>
    </source>
</evidence>
<evidence type="ECO:0000313" key="24">
    <source>
        <dbReference type="Proteomes" id="UP000199103"/>
    </source>
</evidence>
<dbReference type="CDD" id="cd03018">
    <property type="entry name" value="PRX_AhpE_like"/>
    <property type="match status" value="1"/>
</dbReference>
<reference evidence="23 24" key="1">
    <citation type="submission" date="2016-10" db="EMBL/GenBank/DDBJ databases">
        <authorList>
            <person name="de Groot N.N."/>
        </authorList>
    </citation>
    <scope>NUCLEOTIDE SEQUENCE [LARGE SCALE GENOMIC DNA]</scope>
    <source>
        <strain evidence="23 24">DSM 21800</strain>
    </source>
</reference>
<keyword evidence="5" id="KW-0049">Antioxidant</keyword>
<dbReference type="EC" id="1.11.1.24" evidence="3"/>
<evidence type="ECO:0000256" key="8">
    <source>
        <dbReference type="ARBA" id="ARBA00023284"/>
    </source>
</evidence>
<keyword evidence="7" id="KW-1015">Disulfide bond</keyword>
<dbReference type="GO" id="GO:0034599">
    <property type="term" value="P:cellular response to oxidative stress"/>
    <property type="evidence" value="ECO:0007669"/>
    <property type="project" value="TreeGrafter"/>
</dbReference>
<dbReference type="InterPro" id="IPR000866">
    <property type="entry name" value="AhpC/TSA"/>
</dbReference>
<name>A0A1H1Z5H6_9ACTN</name>
<evidence type="ECO:0000256" key="7">
    <source>
        <dbReference type="ARBA" id="ARBA00023157"/>
    </source>
</evidence>
<evidence type="ECO:0000259" key="22">
    <source>
        <dbReference type="PROSITE" id="PS51352"/>
    </source>
</evidence>
<dbReference type="GO" id="GO:0005737">
    <property type="term" value="C:cytoplasm"/>
    <property type="evidence" value="ECO:0007669"/>
    <property type="project" value="TreeGrafter"/>
</dbReference>
<evidence type="ECO:0000256" key="1">
    <source>
        <dbReference type="ARBA" id="ARBA00003330"/>
    </source>
</evidence>
<comment type="catalytic activity">
    <reaction evidence="13">
        <text>[mycoredoxin]-L-dithiol + a hydroperoxide = [mycoredoxin]-L-disulfide + an alcohol + H2O</text>
        <dbReference type="Rhea" id="RHEA:62640"/>
        <dbReference type="Rhea" id="RHEA-COMP:16137"/>
        <dbReference type="Rhea" id="RHEA-COMP:16138"/>
        <dbReference type="ChEBI" id="CHEBI:15377"/>
        <dbReference type="ChEBI" id="CHEBI:29950"/>
        <dbReference type="ChEBI" id="CHEBI:30879"/>
        <dbReference type="ChEBI" id="CHEBI:35924"/>
        <dbReference type="ChEBI" id="CHEBI:50058"/>
        <dbReference type="EC" id="1.11.1.29"/>
    </reaction>
</comment>
<evidence type="ECO:0000256" key="20">
    <source>
        <dbReference type="ARBA" id="ARBA00083736"/>
    </source>
</evidence>
<dbReference type="InterPro" id="IPR050924">
    <property type="entry name" value="Peroxiredoxin_BCP/PrxQ"/>
</dbReference>
<evidence type="ECO:0000256" key="13">
    <source>
        <dbReference type="ARBA" id="ARBA00052774"/>
    </source>
</evidence>
<feature type="active site" description="Cysteine sulfenic acid (-SOH) intermediate; for peroxidase activity" evidence="21">
    <location>
        <position position="48"/>
    </location>
</feature>
<evidence type="ECO:0000256" key="3">
    <source>
        <dbReference type="ARBA" id="ARBA00013017"/>
    </source>
</evidence>
<keyword evidence="8" id="KW-0676">Redox-active center</keyword>
<sequence length="153" mass="16201">MTSEPLSLGAAAPDFSLQDQHGQTISRADLLGAPAVLVFYPYAFSGICSSELGQLQTSMPDFTAAGTRVLAISVDTIFALRTFADQLGLGFSLLSDFWPHGAVARAFGVFDEERGCAVRGSFVLDADGVVRWSVCNEIGAARDIGEHLRAVSS</sequence>
<dbReference type="EMBL" id="LT629772">
    <property type="protein sequence ID" value="SDT29075.1"/>
    <property type="molecule type" value="Genomic_DNA"/>
</dbReference>
<comment type="catalytic activity">
    <reaction evidence="12">
        <text>a hydroperoxide + [thioredoxin]-dithiol = an alcohol + [thioredoxin]-disulfide + H2O</text>
        <dbReference type="Rhea" id="RHEA:62620"/>
        <dbReference type="Rhea" id="RHEA-COMP:10698"/>
        <dbReference type="Rhea" id="RHEA-COMP:10700"/>
        <dbReference type="ChEBI" id="CHEBI:15377"/>
        <dbReference type="ChEBI" id="CHEBI:29950"/>
        <dbReference type="ChEBI" id="CHEBI:30879"/>
        <dbReference type="ChEBI" id="CHEBI:35924"/>
        <dbReference type="ChEBI" id="CHEBI:50058"/>
        <dbReference type="EC" id="1.11.1.24"/>
    </reaction>
</comment>
<comment type="function">
    <text evidence="14">Thiol-specific peroxidase that catalyzes the reduction of hydrogen peroxide and organic hydroperoxides to water and alcohols, respectively. Plays a role in cell protection against oxidative stress by detoxifying peroxides. May represent an important antioxidant defense against cytotoxic peroxides, especially peroxynitrite, which can be formed by activated macrophages during infection.</text>
</comment>
<comment type="similarity">
    <text evidence="10">Belongs to the peroxiredoxin family. BCP/PrxQ subfamily.</text>
</comment>
<dbReference type="PROSITE" id="PS51352">
    <property type="entry name" value="THIOREDOXIN_2"/>
    <property type="match status" value="1"/>
</dbReference>
<keyword evidence="6" id="KW-0560">Oxidoreductase</keyword>
<dbReference type="PIRSF" id="PIRSF000239">
    <property type="entry name" value="AHPC"/>
    <property type="match status" value="1"/>
</dbReference>
<evidence type="ECO:0000256" key="17">
    <source>
        <dbReference type="ARBA" id="ARBA00067009"/>
    </source>
</evidence>
<evidence type="ECO:0000313" key="23">
    <source>
        <dbReference type="EMBL" id="SDT29075.1"/>
    </source>
</evidence>
<dbReference type="InterPro" id="IPR024706">
    <property type="entry name" value="Peroxiredoxin_AhpC-typ"/>
</dbReference>
<dbReference type="InterPro" id="IPR013766">
    <property type="entry name" value="Thioredoxin_domain"/>
</dbReference>
<dbReference type="Pfam" id="PF00578">
    <property type="entry name" value="AhpC-TSA"/>
    <property type="match status" value="1"/>
</dbReference>
<evidence type="ECO:0000256" key="9">
    <source>
        <dbReference type="ARBA" id="ARBA00032824"/>
    </source>
</evidence>
<evidence type="ECO:0000256" key="12">
    <source>
        <dbReference type="ARBA" id="ARBA00049091"/>
    </source>
</evidence>
<dbReference type="RefSeq" id="WP_091528615.1">
    <property type="nucleotide sequence ID" value="NZ_LT629772.1"/>
</dbReference>
<evidence type="ECO:0000256" key="10">
    <source>
        <dbReference type="ARBA" id="ARBA00038489"/>
    </source>
</evidence>
<dbReference type="PANTHER" id="PTHR42801">
    <property type="entry name" value="THIOREDOXIN-DEPENDENT PEROXIDE REDUCTASE"/>
    <property type="match status" value="1"/>
</dbReference>
<comment type="subunit">
    <text evidence="2">Monomer.</text>
</comment>
<dbReference type="OrthoDB" id="9812811at2"/>
<accession>A0A1H1Z5H6</accession>
<comment type="similarity">
    <text evidence="15">Belongs to the peroxiredoxin family. AhpE subfamily.</text>
</comment>
<proteinExistence type="inferred from homology"/>
<keyword evidence="4" id="KW-0575">Peroxidase</keyword>
<evidence type="ECO:0000256" key="5">
    <source>
        <dbReference type="ARBA" id="ARBA00022862"/>
    </source>
</evidence>
<evidence type="ECO:0000256" key="15">
    <source>
        <dbReference type="ARBA" id="ARBA00060973"/>
    </source>
</evidence>
<dbReference type="EC" id="1.11.1.29" evidence="17"/>
<keyword evidence="24" id="KW-1185">Reference proteome</keyword>
<dbReference type="Gene3D" id="3.40.30.10">
    <property type="entry name" value="Glutaredoxin"/>
    <property type="match status" value="1"/>
</dbReference>
<dbReference type="AlphaFoldDB" id="A0A1H1Z5H6"/>
<gene>
    <name evidence="23" type="ORF">SAMN04489812_5003</name>
</gene>
<dbReference type="FunFam" id="3.40.30.10:FF:000118">
    <property type="entry name" value="Peroxiredoxin AhpE"/>
    <property type="match status" value="1"/>
</dbReference>
<evidence type="ECO:0000256" key="11">
    <source>
        <dbReference type="ARBA" id="ARBA00041373"/>
    </source>
</evidence>
<evidence type="ECO:0000256" key="2">
    <source>
        <dbReference type="ARBA" id="ARBA00011245"/>
    </source>
</evidence>